<dbReference type="GO" id="GO:0004190">
    <property type="term" value="F:aspartic-type endopeptidase activity"/>
    <property type="evidence" value="ECO:0007669"/>
    <property type="project" value="InterPro"/>
</dbReference>
<protein>
    <recommendedName>
        <fullName evidence="4">Peptidase A1 domain-containing protein</fullName>
    </recommendedName>
</protein>
<dbReference type="AlphaFoldDB" id="A0A6V7NRB5"/>
<dbReference type="SUPFAM" id="SSF50630">
    <property type="entry name" value="Acid proteases"/>
    <property type="match status" value="1"/>
</dbReference>
<accession>A0A6V7NRB5</accession>
<feature type="domain" description="Peptidase A1" evidence="4">
    <location>
        <begin position="108"/>
        <end position="422"/>
    </location>
</feature>
<evidence type="ECO:0000256" key="3">
    <source>
        <dbReference type="SAM" id="SignalP"/>
    </source>
</evidence>
<sequence>MKHIKMPPPKPTTLLFLLLHLFSAAPFTAPAIDYHRVNLRDIASPNSPPPRRGLRPQLRLAPRPRRGPLEPRLGPRRIHYAPPIAEYYHVDDFGSEVVSGLDEGSGEYFVRVGVGSPPKDQYLVVDSGSDVIWVQCQPCAQCYAQSDPVFDPAESSSFAGISCDSPICGLLRSDKGRRRRRRPRRRRGAAEKEEKEGGEEERCRYEVTYGDGSYTRGVLALETLTFGGSAEVGDVAIGCGQQNRGLFVGAAGLLGLGWGPMSLVGQLGGAAGGAFSYCLVTRSGASGSSGSTGSLVLGRTAAVPVGAVWVPLARNPRAPSFYYVGRGGARGRRGAAAAPGRAVPARRGRGRRRGDGHGHGGDAPPRRRLRRAARRVRGGRAGAPASARVSIFDACYDLSGYESVRVPTVSFYFATRTRAGRC</sequence>
<evidence type="ECO:0000256" key="2">
    <source>
        <dbReference type="SAM" id="MobiDB-lite"/>
    </source>
</evidence>
<feature type="region of interest" description="Disordered" evidence="2">
    <location>
        <begin position="41"/>
        <end position="75"/>
    </location>
</feature>
<feature type="compositionally biased region" description="Low complexity" evidence="2">
    <location>
        <begin position="334"/>
        <end position="343"/>
    </location>
</feature>
<feature type="compositionally biased region" description="Basic and acidic residues" evidence="2">
    <location>
        <begin position="188"/>
        <end position="201"/>
    </location>
</feature>
<evidence type="ECO:0000256" key="1">
    <source>
        <dbReference type="ARBA" id="ARBA00007447"/>
    </source>
</evidence>
<dbReference type="InterPro" id="IPR021109">
    <property type="entry name" value="Peptidase_aspartic_dom_sf"/>
</dbReference>
<evidence type="ECO:0000313" key="5">
    <source>
        <dbReference type="EMBL" id="CAD1821073.1"/>
    </source>
</evidence>
<feature type="region of interest" description="Disordered" evidence="2">
    <location>
        <begin position="179"/>
        <end position="201"/>
    </location>
</feature>
<dbReference type="Pfam" id="PF14543">
    <property type="entry name" value="TAXi_N"/>
    <property type="match status" value="1"/>
</dbReference>
<feature type="compositionally biased region" description="Basic residues" evidence="2">
    <location>
        <begin position="366"/>
        <end position="378"/>
    </location>
</feature>
<evidence type="ECO:0000259" key="4">
    <source>
        <dbReference type="PROSITE" id="PS51767"/>
    </source>
</evidence>
<reference evidence="5" key="1">
    <citation type="submission" date="2020-07" db="EMBL/GenBank/DDBJ databases">
        <authorList>
            <person name="Lin J."/>
        </authorList>
    </citation>
    <scope>NUCLEOTIDE SEQUENCE</scope>
</reference>
<feature type="signal peptide" evidence="3">
    <location>
        <begin position="1"/>
        <end position="24"/>
    </location>
</feature>
<dbReference type="PANTHER" id="PTHR13683">
    <property type="entry name" value="ASPARTYL PROTEASES"/>
    <property type="match status" value="1"/>
</dbReference>
<dbReference type="InterPro" id="IPR001461">
    <property type="entry name" value="Aspartic_peptidase_A1"/>
</dbReference>
<comment type="similarity">
    <text evidence="1">Belongs to the peptidase A1 family.</text>
</comment>
<keyword evidence="3" id="KW-0732">Signal</keyword>
<proteinExistence type="inferred from homology"/>
<dbReference type="InterPro" id="IPR033121">
    <property type="entry name" value="PEPTIDASE_A1"/>
</dbReference>
<feature type="chain" id="PRO_5028378727" description="Peptidase A1 domain-containing protein" evidence="3">
    <location>
        <begin position="25"/>
        <end position="422"/>
    </location>
</feature>
<gene>
    <name evidence="5" type="ORF">CB5_LOCUS4284</name>
</gene>
<name>A0A6V7NRB5_ANACO</name>
<dbReference type="EMBL" id="LR862141">
    <property type="protein sequence ID" value="CAD1821073.1"/>
    <property type="molecule type" value="Genomic_DNA"/>
</dbReference>
<dbReference type="Gene3D" id="2.40.70.10">
    <property type="entry name" value="Acid Proteases"/>
    <property type="match status" value="1"/>
</dbReference>
<dbReference type="PANTHER" id="PTHR13683:SF265">
    <property type="entry name" value="PROTEIN ASPARTIC PROTEASE IN GUARD CELL 2"/>
    <property type="match status" value="1"/>
</dbReference>
<dbReference type="PROSITE" id="PS51767">
    <property type="entry name" value="PEPTIDASE_A1"/>
    <property type="match status" value="1"/>
</dbReference>
<dbReference type="FunFam" id="2.40.70.10:FF:000031">
    <property type="entry name" value="Aspartyl protease AED1"/>
    <property type="match status" value="1"/>
</dbReference>
<dbReference type="InterPro" id="IPR032861">
    <property type="entry name" value="TAXi_N"/>
</dbReference>
<dbReference type="GO" id="GO:0006508">
    <property type="term" value="P:proteolysis"/>
    <property type="evidence" value="ECO:0007669"/>
    <property type="project" value="InterPro"/>
</dbReference>
<feature type="region of interest" description="Disordered" evidence="2">
    <location>
        <begin position="329"/>
        <end position="380"/>
    </location>
</feature>
<organism evidence="5">
    <name type="scientific">Ananas comosus var. bracteatus</name>
    <name type="common">red pineapple</name>
    <dbReference type="NCBI Taxonomy" id="296719"/>
    <lineage>
        <taxon>Eukaryota</taxon>
        <taxon>Viridiplantae</taxon>
        <taxon>Streptophyta</taxon>
        <taxon>Embryophyta</taxon>
        <taxon>Tracheophyta</taxon>
        <taxon>Spermatophyta</taxon>
        <taxon>Magnoliopsida</taxon>
        <taxon>Liliopsida</taxon>
        <taxon>Poales</taxon>
        <taxon>Bromeliaceae</taxon>
        <taxon>Bromelioideae</taxon>
        <taxon>Ananas</taxon>
    </lineage>
</organism>